<dbReference type="GO" id="GO:0004594">
    <property type="term" value="F:pantothenate kinase activity"/>
    <property type="evidence" value="ECO:0007669"/>
    <property type="project" value="UniProtKB-UniRule"/>
</dbReference>
<comment type="similarity">
    <text evidence="14 16">Belongs to the type III pantothenate kinase family.</text>
</comment>
<keyword evidence="7 16" id="KW-0963">Cytoplasm</keyword>
<evidence type="ECO:0000256" key="16">
    <source>
        <dbReference type="HAMAP-Rule" id="MF_01274"/>
    </source>
</evidence>
<sequence>MLLIDLGNSRLKWRQWDGQTLSPVETVPHQDGQLGSAFAVHLSALSNSHKASVSCVARPQLRDALERALDHADIESEWPASPAHGLGLSNSYSQPERLGVDRFLALAAAYSVAGSACCVIDVGTATTVDLCDDQGIHQGGLIAPGPVPLSQALSQQTALPRAADQMPSQLGWATNTEQALQLGALHTACGLIERSFKLAQIQLGCEYAWLTGGGAAWLAPYLDIPLKRDDDLVFRGLILHQQETHGLDPL</sequence>
<dbReference type="Pfam" id="PF03309">
    <property type="entry name" value="Pan_kinase"/>
    <property type="match status" value="1"/>
</dbReference>
<comment type="caution">
    <text evidence="17">The sequence shown here is derived from an EMBL/GenBank/DDBJ whole genome shotgun (WGS) entry which is preliminary data.</text>
</comment>
<evidence type="ECO:0000256" key="14">
    <source>
        <dbReference type="ARBA" id="ARBA00038036"/>
    </source>
</evidence>
<dbReference type="InterPro" id="IPR004619">
    <property type="entry name" value="Type_III_PanK"/>
</dbReference>
<feature type="binding site" evidence="16">
    <location>
        <begin position="99"/>
        <end position="102"/>
    </location>
    <ligand>
        <name>substrate</name>
    </ligand>
</feature>
<dbReference type="HAMAP" id="MF_01274">
    <property type="entry name" value="Pantothen_kinase_3"/>
    <property type="match status" value="1"/>
</dbReference>
<name>A0A1Y1SH01_9GAMM</name>
<dbReference type="EMBL" id="AQQV01000001">
    <property type="protein sequence ID" value="ORE88952.1"/>
    <property type="molecule type" value="Genomic_DNA"/>
</dbReference>
<evidence type="ECO:0000313" key="18">
    <source>
        <dbReference type="Proteomes" id="UP000192342"/>
    </source>
</evidence>
<dbReference type="PANTHER" id="PTHR34265">
    <property type="entry name" value="TYPE III PANTOTHENATE KINASE"/>
    <property type="match status" value="1"/>
</dbReference>
<gene>
    <name evidence="16" type="primary">coaX</name>
    <name evidence="17" type="ORF">ATO7_03715</name>
</gene>
<feature type="active site" description="Proton acceptor" evidence="16">
    <location>
        <position position="101"/>
    </location>
</feature>
<dbReference type="GO" id="GO:0046872">
    <property type="term" value="F:metal ion binding"/>
    <property type="evidence" value="ECO:0007669"/>
    <property type="project" value="UniProtKB-KW"/>
</dbReference>
<evidence type="ECO:0000256" key="9">
    <source>
        <dbReference type="ARBA" id="ARBA00022741"/>
    </source>
</evidence>
<dbReference type="GO" id="GO:0015937">
    <property type="term" value="P:coenzyme A biosynthetic process"/>
    <property type="evidence" value="ECO:0007669"/>
    <property type="project" value="UniProtKB-UniRule"/>
</dbReference>
<dbReference type="NCBIfam" id="TIGR00671">
    <property type="entry name" value="baf"/>
    <property type="match status" value="1"/>
</dbReference>
<dbReference type="GO" id="GO:0005524">
    <property type="term" value="F:ATP binding"/>
    <property type="evidence" value="ECO:0007669"/>
    <property type="project" value="UniProtKB-UniRule"/>
</dbReference>
<comment type="pathway">
    <text evidence="4 16">Cofactor biosynthesis; coenzyme A biosynthesis; CoA from (R)-pantothenate: step 1/5.</text>
</comment>
<evidence type="ECO:0000256" key="10">
    <source>
        <dbReference type="ARBA" id="ARBA00022777"/>
    </source>
</evidence>
<comment type="cofactor">
    <cofactor evidence="2">
        <name>K(+)</name>
        <dbReference type="ChEBI" id="CHEBI:29103"/>
    </cofactor>
</comment>
<dbReference type="Proteomes" id="UP000192342">
    <property type="component" value="Unassembled WGS sequence"/>
</dbReference>
<evidence type="ECO:0000256" key="2">
    <source>
        <dbReference type="ARBA" id="ARBA00001958"/>
    </source>
</evidence>
<evidence type="ECO:0000256" key="4">
    <source>
        <dbReference type="ARBA" id="ARBA00005225"/>
    </source>
</evidence>
<dbReference type="InterPro" id="IPR043129">
    <property type="entry name" value="ATPase_NBD"/>
</dbReference>
<keyword evidence="11 16" id="KW-0067">ATP-binding</keyword>
<dbReference type="RefSeq" id="WP_083559644.1">
    <property type="nucleotide sequence ID" value="NZ_AQQV01000001.1"/>
</dbReference>
<dbReference type="Gene3D" id="3.30.420.40">
    <property type="match status" value="2"/>
</dbReference>
<keyword evidence="10 16" id="KW-0418">Kinase</keyword>
<comment type="subcellular location">
    <subcellularLocation>
        <location evidence="3 16">Cytoplasm</location>
    </subcellularLocation>
</comment>
<evidence type="ECO:0000256" key="1">
    <source>
        <dbReference type="ARBA" id="ARBA00001206"/>
    </source>
</evidence>
<dbReference type="OrthoDB" id="9781305at2"/>
<keyword evidence="8 16" id="KW-0808">Transferase</keyword>
<keyword evidence="16" id="KW-0479">Metal-binding</keyword>
<feature type="binding site" evidence="16">
    <location>
        <position position="176"/>
    </location>
    <ligand>
        <name>substrate</name>
    </ligand>
</feature>
<dbReference type="STRING" id="1317117.ATO7_03715"/>
<feature type="binding site" evidence="16">
    <location>
        <position position="124"/>
    </location>
    <ligand>
        <name>ATP</name>
        <dbReference type="ChEBI" id="CHEBI:30616"/>
    </ligand>
</feature>
<evidence type="ECO:0000256" key="15">
    <source>
        <dbReference type="ARBA" id="ARBA00040883"/>
    </source>
</evidence>
<comment type="catalytic activity">
    <reaction evidence="1 16">
        <text>(R)-pantothenate + ATP = (R)-4'-phosphopantothenate + ADP + H(+)</text>
        <dbReference type="Rhea" id="RHEA:16373"/>
        <dbReference type="ChEBI" id="CHEBI:10986"/>
        <dbReference type="ChEBI" id="CHEBI:15378"/>
        <dbReference type="ChEBI" id="CHEBI:29032"/>
        <dbReference type="ChEBI" id="CHEBI:30616"/>
        <dbReference type="ChEBI" id="CHEBI:456216"/>
        <dbReference type="EC" id="2.7.1.33"/>
    </reaction>
</comment>
<evidence type="ECO:0000256" key="3">
    <source>
        <dbReference type="ARBA" id="ARBA00004496"/>
    </source>
</evidence>
<dbReference type="PANTHER" id="PTHR34265:SF1">
    <property type="entry name" value="TYPE III PANTOTHENATE KINASE"/>
    <property type="match status" value="1"/>
</dbReference>
<comment type="function">
    <text evidence="16">Catalyzes the phosphorylation of pantothenate (Pan), the first step in CoA biosynthesis.</text>
</comment>
<dbReference type="GO" id="GO:0005737">
    <property type="term" value="C:cytoplasm"/>
    <property type="evidence" value="ECO:0007669"/>
    <property type="project" value="UniProtKB-SubCell"/>
</dbReference>
<evidence type="ECO:0000256" key="8">
    <source>
        <dbReference type="ARBA" id="ARBA00022679"/>
    </source>
</evidence>
<keyword evidence="18" id="KW-1185">Reference proteome</keyword>
<feature type="binding site" evidence="16">
    <location>
        <begin position="5"/>
        <end position="12"/>
    </location>
    <ligand>
        <name>ATP</name>
        <dbReference type="ChEBI" id="CHEBI:30616"/>
    </ligand>
</feature>
<keyword evidence="13 16" id="KW-0173">Coenzyme A biosynthesis</keyword>
<dbReference type="UniPathway" id="UPA00241">
    <property type="reaction ID" value="UER00352"/>
</dbReference>
<comment type="cofactor">
    <cofactor evidence="16">
        <name>NH4(+)</name>
        <dbReference type="ChEBI" id="CHEBI:28938"/>
    </cofactor>
    <cofactor evidence="16">
        <name>K(+)</name>
        <dbReference type="ChEBI" id="CHEBI:29103"/>
    </cofactor>
    <text evidence="16">A monovalent cation. Ammonium or potassium.</text>
</comment>
<evidence type="ECO:0000256" key="11">
    <source>
        <dbReference type="ARBA" id="ARBA00022840"/>
    </source>
</evidence>
<comment type="subunit">
    <text evidence="5 16">Homodimer.</text>
</comment>
<dbReference type="SUPFAM" id="SSF53067">
    <property type="entry name" value="Actin-like ATPase domain"/>
    <property type="match status" value="2"/>
</dbReference>
<reference evidence="17 18" key="1">
    <citation type="submission" date="2013-04" db="EMBL/GenBank/DDBJ databases">
        <title>Oceanococcus atlanticus 22II-S10r2 Genome Sequencing.</title>
        <authorList>
            <person name="Lai Q."/>
            <person name="Li G."/>
            <person name="Shao Z."/>
        </authorList>
    </citation>
    <scope>NUCLEOTIDE SEQUENCE [LARGE SCALE GENOMIC DNA]</scope>
    <source>
        <strain evidence="17 18">22II-S10r2</strain>
    </source>
</reference>
<dbReference type="AlphaFoldDB" id="A0A1Y1SH01"/>
<evidence type="ECO:0000256" key="6">
    <source>
        <dbReference type="ARBA" id="ARBA00012102"/>
    </source>
</evidence>
<evidence type="ECO:0000256" key="7">
    <source>
        <dbReference type="ARBA" id="ARBA00022490"/>
    </source>
</evidence>
<evidence type="ECO:0000256" key="5">
    <source>
        <dbReference type="ARBA" id="ARBA00011738"/>
    </source>
</evidence>
<evidence type="ECO:0000313" key="17">
    <source>
        <dbReference type="EMBL" id="ORE88952.1"/>
    </source>
</evidence>
<evidence type="ECO:0000256" key="13">
    <source>
        <dbReference type="ARBA" id="ARBA00022993"/>
    </source>
</evidence>
<keyword evidence="12 16" id="KW-0630">Potassium</keyword>
<feature type="binding site" evidence="16">
    <location>
        <position position="92"/>
    </location>
    <ligand>
        <name>substrate</name>
    </ligand>
</feature>
<dbReference type="EC" id="2.7.1.33" evidence="6 16"/>
<dbReference type="CDD" id="cd24015">
    <property type="entry name" value="ASKHA_NBD_PanK-III"/>
    <property type="match status" value="1"/>
</dbReference>
<accession>A0A1Y1SH01</accession>
<keyword evidence="9 16" id="KW-0547">Nucleotide-binding</keyword>
<protein>
    <recommendedName>
        <fullName evidence="15 16">Type III pantothenate kinase</fullName>
        <ecNumber evidence="6 16">2.7.1.33</ecNumber>
    </recommendedName>
    <alternativeName>
        <fullName evidence="16">PanK-III</fullName>
    </alternativeName>
    <alternativeName>
        <fullName evidence="16">Pantothenic acid kinase</fullName>
    </alternativeName>
</protein>
<evidence type="ECO:0000256" key="12">
    <source>
        <dbReference type="ARBA" id="ARBA00022958"/>
    </source>
</evidence>
<proteinExistence type="inferred from homology"/>
<organism evidence="17 18">
    <name type="scientific">Oceanococcus atlanticus</name>
    <dbReference type="NCBI Taxonomy" id="1317117"/>
    <lineage>
        <taxon>Bacteria</taxon>
        <taxon>Pseudomonadati</taxon>
        <taxon>Pseudomonadota</taxon>
        <taxon>Gammaproteobacteria</taxon>
        <taxon>Chromatiales</taxon>
        <taxon>Oceanococcaceae</taxon>
        <taxon>Oceanococcus</taxon>
    </lineage>
</organism>
<feature type="binding site" evidence="16">
    <location>
        <position position="121"/>
    </location>
    <ligand>
        <name>K(+)</name>
        <dbReference type="ChEBI" id="CHEBI:29103"/>
    </ligand>
</feature>